<sequence>MSRKNIFDVLEKKMDINYEMRRILEMYNESVIDNYTLEEYFDEYCLSNWKNRNRFLSTEEMRIKLNITDDDIIKSADENTYLFFLEFIFNLIWQCDMTMSENEFYTKEFNYLYENVQSVVDYLGYEVKVFGEQEKVLLVEKNAAMTAVAEIVEPNLAYEVIEYNHHSMKGDISGKQKILKILTDKFEPIRGELKKINKELESSTGYLLNKMNIRHNNIEGKNAIGYVKNLSNEELEEWYDEIYQMLLLCILEYDNIERNKKVGELKNIIEGG</sequence>
<proteinExistence type="predicted"/>
<accession>A0ABZ3EX14</accession>
<gene>
    <name evidence="1" type="ORF">V6984_03270</name>
</gene>
<dbReference type="RefSeq" id="WP_342758376.1">
    <property type="nucleotide sequence ID" value="NZ_CP146256.1"/>
</dbReference>
<evidence type="ECO:0000313" key="2">
    <source>
        <dbReference type="Proteomes" id="UP001451571"/>
    </source>
</evidence>
<organism evidence="1 2">
    <name type="scientific">Kineothrix sedimenti</name>
    <dbReference type="NCBI Taxonomy" id="3123317"/>
    <lineage>
        <taxon>Bacteria</taxon>
        <taxon>Bacillati</taxon>
        <taxon>Bacillota</taxon>
        <taxon>Clostridia</taxon>
        <taxon>Lachnospirales</taxon>
        <taxon>Lachnospiraceae</taxon>
        <taxon>Kineothrix</taxon>
    </lineage>
</organism>
<protein>
    <submittedName>
        <fullName evidence="1">Uncharacterized protein</fullName>
    </submittedName>
</protein>
<reference evidence="1 2" key="1">
    <citation type="submission" date="2024-02" db="EMBL/GenBank/DDBJ databases">
        <title>Bacterial strain from lacustrine sediment.</title>
        <authorList>
            <person name="Petit C."/>
            <person name="Fadhlaoui K."/>
        </authorList>
    </citation>
    <scope>NUCLEOTIDE SEQUENCE [LARGE SCALE GENOMIC DNA]</scope>
    <source>
        <strain evidence="1 2">IPX-CK</strain>
    </source>
</reference>
<dbReference type="EMBL" id="CP146256">
    <property type="protein sequence ID" value="XAH74798.1"/>
    <property type="molecule type" value="Genomic_DNA"/>
</dbReference>
<dbReference type="Proteomes" id="UP001451571">
    <property type="component" value="Chromosome"/>
</dbReference>
<name>A0ABZ3EX14_9FIRM</name>
<evidence type="ECO:0000313" key="1">
    <source>
        <dbReference type="EMBL" id="XAH74798.1"/>
    </source>
</evidence>
<keyword evidence="2" id="KW-1185">Reference proteome</keyword>